<dbReference type="Gene3D" id="3.90.550.10">
    <property type="entry name" value="Spore Coat Polysaccharide Biosynthesis Protein SpsA, Chain A"/>
    <property type="match status" value="1"/>
</dbReference>
<evidence type="ECO:0000256" key="3">
    <source>
        <dbReference type="ARBA" id="ARBA00022679"/>
    </source>
</evidence>
<keyword evidence="3 5" id="KW-0808">Transferase</keyword>
<dbReference type="PANTHER" id="PTHR43179:SF12">
    <property type="entry name" value="GALACTOFURANOSYLTRANSFERASE GLFT2"/>
    <property type="match status" value="1"/>
</dbReference>
<dbReference type="PANTHER" id="PTHR43179">
    <property type="entry name" value="RHAMNOSYLTRANSFERASE WBBL"/>
    <property type="match status" value="1"/>
</dbReference>
<gene>
    <name evidence="5" type="ORF">BDD16_004119</name>
</gene>
<dbReference type="GO" id="GO:0016757">
    <property type="term" value="F:glycosyltransferase activity"/>
    <property type="evidence" value="ECO:0007669"/>
    <property type="project" value="UniProtKB-KW"/>
</dbReference>
<feature type="domain" description="Glycosyltransferase 2-like" evidence="4">
    <location>
        <begin position="6"/>
        <end position="121"/>
    </location>
</feature>
<comment type="caution">
    <text evidence="5">The sequence shown here is derived from an EMBL/GenBank/DDBJ whole genome shotgun (WGS) entry which is preliminary data.</text>
</comment>
<accession>A0A7Y9R1N9</accession>
<evidence type="ECO:0000313" key="5">
    <source>
        <dbReference type="EMBL" id="NYG35133.1"/>
    </source>
</evidence>
<dbReference type="Proteomes" id="UP000518288">
    <property type="component" value="Unassembled WGS sequence"/>
</dbReference>
<comment type="similarity">
    <text evidence="1">Belongs to the glycosyltransferase 2 family.</text>
</comment>
<name>A0A7Y9R1N9_9BURK</name>
<dbReference type="RefSeq" id="WP_179635681.1">
    <property type="nucleotide sequence ID" value="NZ_JACCFH010000001.1"/>
</dbReference>
<dbReference type="InterPro" id="IPR029044">
    <property type="entry name" value="Nucleotide-diphossugar_trans"/>
</dbReference>
<evidence type="ECO:0000259" key="4">
    <source>
        <dbReference type="Pfam" id="PF00535"/>
    </source>
</evidence>
<evidence type="ECO:0000256" key="1">
    <source>
        <dbReference type="ARBA" id="ARBA00006739"/>
    </source>
</evidence>
<evidence type="ECO:0000256" key="2">
    <source>
        <dbReference type="ARBA" id="ARBA00022676"/>
    </source>
</evidence>
<dbReference type="Pfam" id="PF00535">
    <property type="entry name" value="Glycos_transf_2"/>
    <property type="match status" value="1"/>
</dbReference>
<organism evidence="5 6">
    <name type="scientific">Sphaerotilus montanus</name>
    <dbReference type="NCBI Taxonomy" id="522889"/>
    <lineage>
        <taxon>Bacteria</taxon>
        <taxon>Pseudomonadati</taxon>
        <taxon>Pseudomonadota</taxon>
        <taxon>Betaproteobacteria</taxon>
        <taxon>Burkholderiales</taxon>
        <taxon>Sphaerotilaceae</taxon>
        <taxon>Sphaerotilus</taxon>
    </lineage>
</organism>
<sequence length="272" mass="30416">MTRRYTIVIPVLNQLRYTAMCVESLLAQSVTPGDILVIDNASTDETPQWLARHPELAQQRNRVNLGCGGAWTQGALLAGDAEWVVLLNNDVLAGPRAIDAMLDAAEQHGLKVVSPALLEGAEDYGYAQFAPEYLVKMAGTVRRGWFHGVCFAVHRSVFEAIGFPDTDRKLGGHEDMEYLVRCSRAGIPVGTVGDAVFHHFGSITQKAMKKETGAKALGDRHYFYSRLGMGWLARKRFKLQRERQRDQWSAEETKRTGHSLHMLRENGAWKHV</sequence>
<reference evidence="5 6" key="1">
    <citation type="submission" date="2020-07" db="EMBL/GenBank/DDBJ databases">
        <title>Genomic Encyclopedia of Archaeal and Bacterial Type Strains, Phase II (KMG-II): from individual species to whole genera.</title>
        <authorList>
            <person name="Goeker M."/>
        </authorList>
    </citation>
    <scope>NUCLEOTIDE SEQUENCE [LARGE SCALE GENOMIC DNA]</scope>
    <source>
        <strain evidence="5 6">DSM 21226</strain>
    </source>
</reference>
<proteinExistence type="inferred from homology"/>
<keyword evidence="6" id="KW-1185">Reference proteome</keyword>
<dbReference type="InterPro" id="IPR001173">
    <property type="entry name" value="Glyco_trans_2-like"/>
</dbReference>
<dbReference type="SUPFAM" id="SSF53448">
    <property type="entry name" value="Nucleotide-diphospho-sugar transferases"/>
    <property type="match status" value="1"/>
</dbReference>
<dbReference type="EMBL" id="JACCFH010000001">
    <property type="protein sequence ID" value="NYG35133.1"/>
    <property type="molecule type" value="Genomic_DNA"/>
</dbReference>
<dbReference type="AlphaFoldDB" id="A0A7Y9R1N9"/>
<keyword evidence="2" id="KW-0328">Glycosyltransferase</keyword>
<protein>
    <submittedName>
        <fullName evidence="5">GT2 family glycosyltransferase</fullName>
    </submittedName>
</protein>
<evidence type="ECO:0000313" key="6">
    <source>
        <dbReference type="Proteomes" id="UP000518288"/>
    </source>
</evidence>